<dbReference type="PANTHER" id="PTHR23308">
    <property type="entry name" value="NUCLEAR INHIBITOR OF PROTEIN PHOSPHATASE-1"/>
    <property type="match status" value="1"/>
</dbReference>
<feature type="compositionally biased region" description="Low complexity" evidence="1">
    <location>
        <begin position="344"/>
        <end position="358"/>
    </location>
</feature>
<dbReference type="EMBL" id="SLZQ01000008">
    <property type="protein sequence ID" value="TCS35941.1"/>
    <property type="molecule type" value="Genomic_DNA"/>
</dbReference>
<dbReference type="InterPro" id="IPR000253">
    <property type="entry name" value="FHA_dom"/>
</dbReference>
<gene>
    <name evidence="3" type="ORF">EDC30_1084</name>
</gene>
<dbReference type="InterPro" id="IPR050923">
    <property type="entry name" value="Cell_Proc_Reg/RNA_Proc"/>
</dbReference>
<comment type="caution">
    <text evidence="3">The sequence shown here is derived from an EMBL/GenBank/DDBJ whole genome shotgun (WGS) entry which is preliminary data.</text>
</comment>
<evidence type="ECO:0000313" key="4">
    <source>
        <dbReference type="Proteomes" id="UP000295382"/>
    </source>
</evidence>
<accession>A0A4R3HUS8</accession>
<feature type="compositionally biased region" description="Polar residues" evidence="1">
    <location>
        <begin position="588"/>
        <end position="600"/>
    </location>
</feature>
<dbReference type="Pfam" id="PF00498">
    <property type="entry name" value="FHA"/>
    <property type="match status" value="2"/>
</dbReference>
<keyword evidence="4" id="KW-1185">Reference proteome</keyword>
<feature type="region of interest" description="Disordered" evidence="1">
    <location>
        <begin position="344"/>
        <end position="365"/>
    </location>
</feature>
<feature type="compositionally biased region" description="Low complexity" evidence="1">
    <location>
        <begin position="295"/>
        <end position="310"/>
    </location>
</feature>
<evidence type="ECO:0000313" key="3">
    <source>
        <dbReference type="EMBL" id="TCS35941.1"/>
    </source>
</evidence>
<sequence length="600" mass="64999">MAQPTIALNNAARADLPHRQTSAIVLLPISHPDLGEIRIDDNLFAIGRTEAPFDSYPPQAVSDLSRRHARIFIESGAVYIADLDSKNGTTVNGVSINQKITRLHEGDEICFAGRLSYRVKLQQAEGSAVRSARILSLTLSPERGDLGLQPIVISRFPFLISKTDDVFSRYKLDHPEQVNYLSRRHAHIFIKGGQPYIEDLGSTNGTFVNGKRLDEHAVPLQDDDVLAIGGHHFVYKLSVQKDAATLEPTVTRLDAALRSAAVTGLVASAAAKAPIQVKSGTKETGATAGTSDTSPPMAANPGAPTAAAAAGDTDKTTFVAAAGSFLDIFCVDHVQRRDDDINRDAQQAGNGDAANGPAPALPEKQGRRGKLAIFAGELADAFSGGERHLGMGKKWWRMPALAAILLLIAVGAYLSNDPEREVRSMLADGHYAQAADAAARYLARKPEQAKLKALGTEALLKARVPQWQAQLHAHQFQGADALLAQMKQQARHNADVQPLLDELQWVGQLEQFVVARGGADQPVRDQVDDERIRRLLKQWDDDTLGHQQAFNTISSYVPEFRDQYAQSLSHVRKLALVSGQKAKGESANGEQQQQPSEAAH</sequence>
<feature type="region of interest" description="Disordered" evidence="1">
    <location>
        <begin position="579"/>
        <end position="600"/>
    </location>
</feature>
<feature type="region of interest" description="Disordered" evidence="1">
    <location>
        <begin position="279"/>
        <end position="310"/>
    </location>
</feature>
<feature type="domain" description="FHA" evidence="2">
    <location>
        <begin position="44"/>
        <end position="96"/>
    </location>
</feature>
<dbReference type="AlphaFoldDB" id="A0A4R3HUS8"/>
<dbReference type="CDD" id="cd00060">
    <property type="entry name" value="FHA"/>
    <property type="match status" value="2"/>
</dbReference>
<protein>
    <submittedName>
        <fullName evidence="3">FHA domain-containing protein</fullName>
    </submittedName>
</protein>
<dbReference type="RefSeq" id="WP_207907274.1">
    <property type="nucleotide sequence ID" value="NZ_SLZQ01000008.1"/>
</dbReference>
<feature type="compositionally biased region" description="Polar residues" evidence="1">
    <location>
        <begin position="279"/>
        <end position="294"/>
    </location>
</feature>
<feature type="domain" description="FHA" evidence="2">
    <location>
        <begin position="158"/>
        <end position="213"/>
    </location>
</feature>
<evidence type="ECO:0000259" key="2">
    <source>
        <dbReference type="PROSITE" id="PS50006"/>
    </source>
</evidence>
<evidence type="ECO:0000256" key="1">
    <source>
        <dbReference type="SAM" id="MobiDB-lite"/>
    </source>
</evidence>
<dbReference type="SUPFAM" id="SSF49879">
    <property type="entry name" value="SMAD/FHA domain"/>
    <property type="match status" value="2"/>
</dbReference>
<proteinExistence type="predicted"/>
<dbReference type="SMART" id="SM00240">
    <property type="entry name" value="FHA"/>
    <property type="match status" value="2"/>
</dbReference>
<name>A0A4R3HUS8_PAULE</name>
<organism evidence="3 4">
    <name type="scientific">Paucimonas lemoignei</name>
    <name type="common">Pseudomonas lemoignei</name>
    <dbReference type="NCBI Taxonomy" id="29443"/>
    <lineage>
        <taxon>Bacteria</taxon>
        <taxon>Pseudomonadati</taxon>
        <taxon>Pseudomonadota</taxon>
        <taxon>Betaproteobacteria</taxon>
        <taxon>Burkholderiales</taxon>
        <taxon>Burkholderiaceae</taxon>
        <taxon>Paucimonas</taxon>
    </lineage>
</organism>
<reference evidence="3 4" key="1">
    <citation type="submission" date="2019-03" db="EMBL/GenBank/DDBJ databases">
        <title>Genomic Encyclopedia of Type Strains, Phase IV (KMG-IV): sequencing the most valuable type-strain genomes for metagenomic binning, comparative biology and taxonomic classification.</title>
        <authorList>
            <person name="Goeker M."/>
        </authorList>
    </citation>
    <scope>NUCLEOTIDE SEQUENCE [LARGE SCALE GENOMIC DNA]</scope>
    <source>
        <strain evidence="3 4">DSM 7445</strain>
    </source>
</reference>
<dbReference type="InterPro" id="IPR008984">
    <property type="entry name" value="SMAD_FHA_dom_sf"/>
</dbReference>
<dbReference type="Proteomes" id="UP000295382">
    <property type="component" value="Unassembled WGS sequence"/>
</dbReference>
<dbReference type="PROSITE" id="PS50006">
    <property type="entry name" value="FHA_DOMAIN"/>
    <property type="match status" value="2"/>
</dbReference>
<dbReference type="Gene3D" id="2.60.200.20">
    <property type="match status" value="2"/>
</dbReference>